<dbReference type="AlphaFoldDB" id="A0A4U6ULG6"/>
<reference evidence="1 2" key="1">
    <citation type="submission" date="2019-03" db="EMBL/GenBank/DDBJ databases">
        <title>WGS assembly of Setaria viridis.</title>
        <authorList>
            <person name="Huang P."/>
            <person name="Jenkins J."/>
            <person name="Grimwood J."/>
            <person name="Barry K."/>
            <person name="Healey A."/>
            <person name="Mamidi S."/>
            <person name="Sreedasyam A."/>
            <person name="Shu S."/>
            <person name="Feldman M."/>
            <person name="Wu J."/>
            <person name="Yu Y."/>
            <person name="Chen C."/>
            <person name="Johnson J."/>
            <person name="Rokhsar D."/>
            <person name="Baxter I."/>
            <person name="Schmutz J."/>
            <person name="Brutnell T."/>
            <person name="Kellogg E."/>
        </authorList>
    </citation>
    <scope>NUCLEOTIDE SEQUENCE [LARGE SCALE GENOMIC DNA]</scope>
    <source>
        <strain evidence="2">cv. A10</strain>
    </source>
</reference>
<accession>A0A4U6ULG6</accession>
<dbReference type="EMBL" id="CM016557">
    <property type="protein sequence ID" value="TKW11486.1"/>
    <property type="molecule type" value="Genomic_DNA"/>
</dbReference>
<dbReference type="Gramene" id="TKW11487">
    <property type="protein sequence ID" value="TKW11487"/>
    <property type="gene ID" value="SEVIR_6G236300v2"/>
</dbReference>
<dbReference type="Gramene" id="TKW11486">
    <property type="protein sequence ID" value="TKW11486"/>
    <property type="gene ID" value="SEVIR_6G236300v2"/>
</dbReference>
<proteinExistence type="predicted"/>
<name>A0A4U6ULG6_SETVI</name>
<dbReference type="Proteomes" id="UP000298652">
    <property type="component" value="Chromosome 6"/>
</dbReference>
<keyword evidence="2" id="KW-1185">Reference proteome</keyword>
<evidence type="ECO:0000313" key="1">
    <source>
        <dbReference type="EMBL" id="TKW11487.1"/>
    </source>
</evidence>
<sequence>MRAAPEQGPIQVGTHLAACRKLTDKPSCRERDRARSRQAPGHACRVSLRFGATGRQSEIKVQTYDAVMRPVSFSLKSLQSRDMACAAVGGKSEFENKVDRSRIRSLTMFGKWRPFFIFDKMRFLRVLNLEGTLGLVNIMITKSILEGTSGLVNIGYVWLSSFGWQAAMQNNGTRNREIAFTDSNLLSRPKHKGVKINLSSSPIVPAPLLYLQFFGWYGKHDRFSFS</sequence>
<organism evidence="1 2">
    <name type="scientific">Setaria viridis</name>
    <name type="common">Green bristlegrass</name>
    <name type="synonym">Setaria italica subsp. viridis</name>
    <dbReference type="NCBI Taxonomy" id="4556"/>
    <lineage>
        <taxon>Eukaryota</taxon>
        <taxon>Viridiplantae</taxon>
        <taxon>Streptophyta</taxon>
        <taxon>Embryophyta</taxon>
        <taxon>Tracheophyta</taxon>
        <taxon>Spermatophyta</taxon>
        <taxon>Magnoliopsida</taxon>
        <taxon>Liliopsida</taxon>
        <taxon>Poales</taxon>
        <taxon>Poaceae</taxon>
        <taxon>PACMAD clade</taxon>
        <taxon>Panicoideae</taxon>
        <taxon>Panicodae</taxon>
        <taxon>Paniceae</taxon>
        <taxon>Cenchrinae</taxon>
        <taxon>Setaria</taxon>
    </lineage>
</organism>
<gene>
    <name evidence="1" type="ORF">SEVIR_6G236300v2</name>
</gene>
<dbReference type="EMBL" id="CM016557">
    <property type="protein sequence ID" value="TKW11487.1"/>
    <property type="molecule type" value="Genomic_DNA"/>
</dbReference>
<evidence type="ECO:0000313" key="2">
    <source>
        <dbReference type="Proteomes" id="UP000298652"/>
    </source>
</evidence>
<protein>
    <submittedName>
        <fullName evidence="1">Uncharacterized protein</fullName>
    </submittedName>
</protein>